<organism evidence="1">
    <name type="scientific">uncultured Caudovirales phage</name>
    <dbReference type="NCBI Taxonomy" id="2100421"/>
    <lineage>
        <taxon>Viruses</taxon>
        <taxon>Duplodnaviria</taxon>
        <taxon>Heunggongvirae</taxon>
        <taxon>Uroviricota</taxon>
        <taxon>Caudoviricetes</taxon>
        <taxon>Peduoviridae</taxon>
        <taxon>Maltschvirus</taxon>
        <taxon>Maltschvirus maltsch</taxon>
    </lineage>
</organism>
<gene>
    <name evidence="1" type="ORF">UFOVP146_36</name>
</gene>
<dbReference type="EMBL" id="LR798192">
    <property type="protein sequence ID" value="CAB5079613.1"/>
    <property type="molecule type" value="Genomic_DNA"/>
</dbReference>
<reference evidence="1" key="1">
    <citation type="submission" date="2020-05" db="EMBL/GenBank/DDBJ databases">
        <authorList>
            <person name="Chiriac C."/>
            <person name="Salcher M."/>
            <person name="Ghai R."/>
            <person name="Kavagutti S V."/>
        </authorList>
    </citation>
    <scope>NUCLEOTIDE SEQUENCE</scope>
</reference>
<protein>
    <submittedName>
        <fullName evidence="1">Uncharacterized protein</fullName>
    </submittedName>
</protein>
<sequence length="278" mass="28263">MAYGTVVADVVQSSVTGVSLGAGNATLLKNRLIDAGFTINQRVYVSGTALSAGTYAHDRWKAGASGCTYTFTQGSLGVPIVITITAGSLQQIIEGCNMPDGGTFTLSWTGTAQGRVNGGSYGSSPLAVTGLTAGANCTVEFNTGTLSFPQLEVGSSATGYEYRQYGQELALCQRYCQVNRAGVNGSGIAAGIWFTSGGPLFSYQFIVPFRATPTMTYSALSDFAVVGSGTAAGPSSLTISGTCTTTTRIDAAATGTAGQGSILQTTGSSSVLTFSAEL</sequence>
<evidence type="ECO:0000313" key="1">
    <source>
        <dbReference type="EMBL" id="CAB5079613.1"/>
    </source>
</evidence>
<accession>A0A6J7VSY6</accession>
<name>A0A6J7VSY6_9CAUD</name>
<proteinExistence type="predicted"/>